<evidence type="ECO:0000256" key="8">
    <source>
        <dbReference type="RuleBase" id="RU365092"/>
    </source>
</evidence>
<name>A0ABS4W7A1_9PSEU</name>
<dbReference type="EMBL" id="JAGINU010000004">
    <property type="protein sequence ID" value="MBP2372088.1"/>
    <property type="molecule type" value="Genomic_DNA"/>
</dbReference>
<evidence type="ECO:0000256" key="5">
    <source>
        <dbReference type="ARBA" id="ARBA00022692"/>
    </source>
</evidence>
<feature type="transmembrane region" description="Helical" evidence="8">
    <location>
        <begin position="266"/>
        <end position="285"/>
    </location>
</feature>
<dbReference type="InterPro" id="IPR003804">
    <property type="entry name" value="Lactate_perm"/>
</dbReference>
<keyword evidence="5 8" id="KW-0812">Transmembrane</keyword>
<feature type="transmembrane region" description="Helical" evidence="8">
    <location>
        <begin position="31"/>
        <end position="50"/>
    </location>
</feature>
<feature type="transmembrane region" description="Helical" evidence="8">
    <location>
        <begin position="6"/>
        <end position="24"/>
    </location>
</feature>
<feature type="transmembrane region" description="Helical" evidence="8">
    <location>
        <begin position="324"/>
        <end position="340"/>
    </location>
</feature>
<organism evidence="9 10">
    <name type="scientific">Pseudonocardia parietis</name>
    <dbReference type="NCBI Taxonomy" id="570936"/>
    <lineage>
        <taxon>Bacteria</taxon>
        <taxon>Bacillati</taxon>
        <taxon>Actinomycetota</taxon>
        <taxon>Actinomycetes</taxon>
        <taxon>Pseudonocardiales</taxon>
        <taxon>Pseudonocardiaceae</taxon>
        <taxon>Pseudonocardia</taxon>
    </lineage>
</organism>
<comment type="caution">
    <text evidence="8">Lacks conserved residue(s) required for the propagation of feature annotation.</text>
</comment>
<comment type="function">
    <text evidence="8">Uptake of L-lactate across the membrane. Can also transport D-lactate and glycolate.</text>
</comment>
<evidence type="ECO:0000256" key="1">
    <source>
        <dbReference type="ARBA" id="ARBA00004651"/>
    </source>
</evidence>
<feature type="transmembrane region" description="Helical" evidence="8">
    <location>
        <begin position="62"/>
        <end position="84"/>
    </location>
</feature>
<keyword evidence="6 8" id="KW-1133">Transmembrane helix</keyword>
<proteinExistence type="inferred from homology"/>
<feature type="transmembrane region" description="Helical" evidence="8">
    <location>
        <begin position="195"/>
        <end position="222"/>
    </location>
</feature>
<evidence type="ECO:0000256" key="3">
    <source>
        <dbReference type="ARBA" id="ARBA00022448"/>
    </source>
</evidence>
<evidence type="ECO:0000256" key="6">
    <source>
        <dbReference type="ARBA" id="ARBA00022989"/>
    </source>
</evidence>
<feature type="transmembrane region" description="Helical" evidence="8">
    <location>
        <begin position="130"/>
        <end position="150"/>
    </location>
</feature>
<comment type="caution">
    <text evidence="9">The sequence shown here is derived from an EMBL/GenBank/DDBJ whole genome shotgun (WGS) entry which is preliminary data.</text>
</comment>
<evidence type="ECO:0000313" key="10">
    <source>
        <dbReference type="Proteomes" id="UP001519295"/>
    </source>
</evidence>
<reference evidence="9 10" key="1">
    <citation type="submission" date="2021-03" db="EMBL/GenBank/DDBJ databases">
        <title>Sequencing the genomes of 1000 actinobacteria strains.</title>
        <authorList>
            <person name="Klenk H.-P."/>
        </authorList>
    </citation>
    <scope>NUCLEOTIDE SEQUENCE [LARGE SCALE GENOMIC DNA]</scope>
    <source>
        <strain evidence="9 10">DSM 45256</strain>
    </source>
</reference>
<comment type="subcellular location">
    <subcellularLocation>
        <location evidence="1 8">Cell membrane</location>
        <topology evidence="1 8">Multi-pass membrane protein</topology>
    </subcellularLocation>
</comment>
<protein>
    <recommendedName>
        <fullName evidence="8">L-lactate permease</fullName>
    </recommendedName>
</protein>
<dbReference type="RefSeq" id="WP_210037112.1">
    <property type="nucleotide sequence ID" value="NZ_JAGINU010000004.1"/>
</dbReference>
<dbReference type="NCBIfam" id="TIGR00795">
    <property type="entry name" value="lctP"/>
    <property type="match status" value="1"/>
</dbReference>
<feature type="transmembrane region" description="Helical" evidence="8">
    <location>
        <begin position="105"/>
        <end position="124"/>
    </location>
</feature>
<keyword evidence="4 8" id="KW-1003">Cell membrane</keyword>
<dbReference type="PANTHER" id="PTHR30003">
    <property type="entry name" value="L-LACTATE PERMEASE"/>
    <property type="match status" value="1"/>
</dbReference>
<feature type="transmembrane region" description="Helical" evidence="8">
    <location>
        <begin position="536"/>
        <end position="555"/>
    </location>
</feature>
<feature type="transmembrane region" description="Helical" evidence="8">
    <location>
        <begin position="405"/>
        <end position="425"/>
    </location>
</feature>
<feature type="transmembrane region" description="Helical" evidence="8">
    <location>
        <begin position="234"/>
        <end position="254"/>
    </location>
</feature>
<evidence type="ECO:0000256" key="4">
    <source>
        <dbReference type="ARBA" id="ARBA00022475"/>
    </source>
</evidence>
<feature type="transmembrane region" description="Helical" evidence="8">
    <location>
        <begin position="445"/>
        <end position="468"/>
    </location>
</feature>
<feature type="transmembrane region" description="Helical" evidence="8">
    <location>
        <begin position="368"/>
        <end position="385"/>
    </location>
</feature>
<evidence type="ECO:0000313" key="9">
    <source>
        <dbReference type="EMBL" id="MBP2372088.1"/>
    </source>
</evidence>
<dbReference type="PANTHER" id="PTHR30003:SF0">
    <property type="entry name" value="GLYCOLATE PERMEASE GLCA-RELATED"/>
    <property type="match status" value="1"/>
</dbReference>
<comment type="similarity">
    <text evidence="2 8">Belongs to the lactate permease family.</text>
</comment>
<keyword evidence="7 8" id="KW-0472">Membrane</keyword>
<dbReference type="Proteomes" id="UP001519295">
    <property type="component" value="Unassembled WGS sequence"/>
</dbReference>
<keyword evidence="10" id="KW-1185">Reference proteome</keyword>
<sequence length="590" mass="61285">MEDLGFLSVLALAPVVVVAIFLVGLRWPAKYAMPIGFVVSALIGGLVWGMNLDVLAAASVEGLVIAVGALFIVFGALLLLQTLAQSGALATIRAGFTSISPDRRVQAIIIGWLFGSFIEGASGFGTPAAIVAPLLLALGFPALGAVLVGMTIQSTPVSFGAVGLPILTGVGQGLAGDPAVEARAAELGVDQASYLSSIGIQVALMHAAAGILIPLFMVCLLTRFFGERRSFADGLAVAPFAIYAAVAMLVPYLLLATFLGPEFPSLLGGLIGLALVMFTSSRGFLMPKETWDFPPRERWLDRWVGDVEPDTSDTGVRMSTWRAWSPYVVVAVLLVLSRTVEPFKEALQTVAIGPSDILGTGISEQVEVLYSPGAVFLAACLITYASHRMSGKQIARAWSVSASQLAGTATALLFAVPMVRIMINSGPEFNVSGLASMPMTLAEGAAAVVGPAWPVLAPWIGALGAFVAGSNTISNMTFALFQFATASNIGVSPETIVAAQAVGGAAGNMITVHNVVAASATVGLLGREGDVIRMTIIPLTYYCLLAGALAFIWVYGVGVNLGSILLLLVVGGLIAAMIRSRRTARDKVLH</sequence>
<dbReference type="Pfam" id="PF02652">
    <property type="entry name" value="Lactate_perm"/>
    <property type="match status" value="1"/>
</dbReference>
<feature type="transmembrane region" description="Helical" evidence="8">
    <location>
        <begin position="561"/>
        <end position="578"/>
    </location>
</feature>
<evidence type="ECO:0000256" key="2">
    <source>
        <dbReference type="ARBA" id="ARBA00010100"/>
    </source>
</evidence>
<evidence type="ECO:0000256" key="7">
    <source>
        <dbReference type="ARBA" id="ARBA00023136"/>
    </source>
</evidence>
<feature type="transmembrane region" description="Helical" evidence="8">
    <location>
        <begin position="157"/>
        <end position="175"/>
    </location>
</feature>
<gene>
    <name evidence="9" type="ORF">JOF36_007861</name>
</gene>
<accession>A0ABS4W7A1</accession>
<keyword evidence="3 8" id="KW-0813">Transport</keyword>